<dbReference type="InterPro" id="IPR036388">
    <property type="entry name" value="WH-like_DNA-bd_sf"/>
</dbReference>
<gene>
    <name evidence="5" type="ORF">GCM10007304_45180</name>
</gene>
<dbReference type="Pfam" id="PF07721">
    <property type="entry name" value="TPR_4"/>
    <property type="match status" value="3"/>
</dbReference>
<dbReference type="Gene3D" id="1.10.10.10">
    <property type="entry name" value="Winged helix-like DNA-binding domain superfamily/Winged helix DNA-binding domain"/>
    <property type="match status" value="1"/>
</dbReference>
<dbReference type="InterPro" id="IPR011717">
    <property type="entry name" value="TPR-4"/>
</dbReference>
<name>A0A917G788_9NOCA</name>
<dbReference type="PANTHER" id="PTHR43214:SF24">
    <property type="entry name" value="TRANSCRIPTIONAL REGULATORY PROTEIN NARL-RELATED"/>
    <property type="match status" value="1"/>
</dbReference>
<comment type="caution">
    <text evidence="5">The sequence shown here is derived from an EMBL/GenBank/DDBJ whole genome shotgun (WGS) entry which is preliminary data.</text>
</comment>
<evidence type="ECO:0000259" key="4">
    <source>
        <dbReference type="PROSITE" id="PS50043"/>
    </source>
</evidence>
<dbReference type="InterPro" id="IPR041664">
    <property type="entry name" value="AAA_16"/>
</dbReference>
<accession>A0A917G788</accession>
<dbReference type="Gene3D" id="1.25.40.10">
    <property type="entry name" value="Tetratricopeptide repeat domain"/>
    <property type="match status" value="1"/>
</dbReference>
<dbReference type="Proteomes" id="UP000654257">
    <property type="component" value="Unassembled WGS sequence"/>
</dbReference>
<dbReference type="SUPFAM" id="SSF52540">
    <property type="entry name" value="P-loop containing nucleoside triphosphate hydrolases"/>
    <property type="match status" value="1"/>
</dbReference>
<evidence type="ECO:0000256" key="1">
    <source>
        <dbReference type="ARBA" id="ARBA00023015"/>
    </source>
</evidence>
<dbReference type="GO" id="GO:0006355">
    <property type="term" value="P:regulation of DNA-templated transcription"/>
    <property type="evidence" value="ECO:0007669"/>
    <property type="project" value="InterPro"/>
</dbReference>
<reference evidence="5" key="2">
    <citation type="submission" date="2020-09" db="EMBL/GenBank/DDBJ databases">
        <authorList>
            <person name="Sun Q."/>
            <person name="Sedlacek I."/>
        </authorList>
    </citation>
    <scope>NUCLEOTIDE SEQUENCE</scope>
    <source>
        <strain evidence="5">CCM 7905</strain>
    </source>
</reference>
<dbReference type="GO" id="GO:0042802">
    <property type="term" value="F:identical protein binding"/>
    <property type="evidence" value="ECO:0007669"/>
    <property type="project" value="InterPro"/>
</dbReference>
<evidence type="ECO:0000256" key="2">
    <source>
        <dbReference type="ARBA" id="ARBA00023125"/>
    </source>
</evidence>
<dbReference type="EMBL" id="BMCU01000006">
    <property type="protein sequence ID" value="GGG26332.1"/>
    <property type="molecule type" value="Genomic_DNA"/>
</dbReference>
<sequence length="911" mass="96833">MSGPVSGYGDAVPHHPPVVGRREVVDDLLAAVATGVDRSVLVVVDGAPGMGTTAVVDAVAAAFAGRLPHASVTRVAAVPWESTVPFGIVGQLTPGADWAVDAPDSVEDARSFAAAVSPDDGPPVLIVVDDAHDADPESLQLLASMVRHVRSRGITVVCSRHLRPAGSPAAQDILDKAADECVTVAPLTVSDVSELAAVRGVVLPQSAAAHLLQHTGGRPRHIVALLEETPRATWRGSRAHLPAPAFVESRIRAELSRSDPTTRALAEAVAIMSTPTSIPVVCAVSGVGDPWDALDTAVASGLVLVHHRPTAILLETPDPMVRAAILATVSLSERSRLHRRAVDVVEDQADALAHIVESMPLPDDSVSAQLVALAGERAAKGEWGSAARLYELSSRSSRDPAARDERLVLAVDAMIGAGDVPGAAAYSAEIESLRETPMRNAVLGYLAILRGRPHEAEERLRRAWESVRTRHDPHTAAIVCHRQVLHNLARCHGGELVMWADRAVELVGADDATAVEAQSIRGLGLGGTGRTAEALSSYSDLWSHASTGAVGQRVQMGAGWLHLAADRVDTARAELESASPTDFLGGSTRISLWAHAWLGRTYFLTGEWDAALRVVGAGIDLVDRSGSVLIAPLLHWTATQIHALRGDWRKAENSARDGDAGARDYEIMRVPACLAHAAMSEARADYPGVLRALAPLTEEWAADDISEPGFWPWADVYANALVVEGRLDEAEGFLDIHERRATVADHRSTQARLGYARGRLHGARGDLDAARASFDSALGDLADLPLIYDRARVNFAYGQTLRRAGKRREADVVISAARECYLSIGASTYVARCDRELKAGGMRAVLRDRPLDALTPQEDAVAALVSTGLSNREVAAELFLSVKTVQFHLTRVYAKLGIRSRAELAAKASAG</sequence>
<dbReference type="InterPro" id="IPR011990">
    <property type="entry name" value="TPR-like_helical_dom_sf"/>
</dbReference>
<protein>
    <submittedName>
        <fullName evidence="5">LuxR family transcriptional regulator</fullName>
    </submittedName>
</protein>
<evidence type="ECO:0000313" key="5">
    <source>
        <dbReference type="EMBL" id="GGG26332.1"/>
    </source>
</evidence>
<dbReference type="Pfam" id="PF00196">
    <property type="entry name" value="GerE"/>
    <property type="match status" value="1"/>
</dbReference>
<dbReference type="InterPro" id="IPR016032">
    <property type="entry name" value="Sig_transdc_resp-reg_C-effctor"/>
</dbReference>
<dbReference type="CDD" id="cd06170">
    <property type="entry name" value="LuxR_C_like"/>
    <property type="match status" value="1"/>
</dbReference>
<evidence type="ECO:0000313" key="6">
    <source>
        <dbReference type="Proteomes" id="UP000654257"/>
    </source>
</evidence>
<feature type="domain" description="HTH luxR-type" evidence="4">
    <location>
        <begin position="847"/>
        <end position="911"/>
    </location>
</feature>
<keyword evidence="3" id="KW-0804">Transcription</keyword>
<dbReference type="SUPFAM" id="SSF48452">
    <property type="entry name" value="TPR-like"/>
    <property type="match status" value="2"/>
</dbReference>
<dbReference type="Gene3D" id="3.40.50.300">
    <property type="entry name" value="P-loop containing nucleotide triphosphate hydrolases"/>
    <property type="match status" value="1"/>
</dbReference>
<reference evidence="5" key="1">
    <citation type="journal article" date="2014" name="Int. J. Syst. Evol. Microbiol.">
        <title>Complete genome sequence of Corynebacterium casei LMG S-19264T (=DSM 44701T), isolated from a smear-ripened cheese.</title>
        <authorList>
            <consortium name="US DOE Joint Genome Institute (JGI-PGF)"/>
            <person name="Walter F."/>
            <person name="Albersmeier A."/>
            <person name="Kalinowski J."/>
            <person name="Ruckert C."/>
        </authorList>
    </citation>
    <scope>NUCLEOTIDE SEQUENCE</scope>
    <source>
        <strain evidence="5">CCM 7905</strain>
    </source>
</reference>
<organism evidence="5 6">
    <name type="scientific">Rhodococcoides trifolii</name>
    <dbReference type="NCBI Taxonomy" id="908250"/>
    <lineage>
        <taxon>Bacteria</taxon>
        <taxon>Bacillati</taxon>
        <taxon>Actinomycetota</taxon>
        <taxon>Actinomycetes</taxon>
        <taxon>Mycobacteriales</taxon>
        <taxon>Nocardiaceae</taxon>
        <taxon>Rhodococcoides</taxon>
    </lineage>
</organism>
<dbReference type="InterPro" id="IPR027417">
    <property type="entry name" value="P-loop_NTPase"/>
</dbReference>
<keyword evidence="6" id="KW-1185">Reference proteome</keyword>
<dbReference type="PROSITE" id="PS50043">
    <property type="entry name" value="HTH_LUXR_2"/>
    <property type="match status" value="1"/>
</dbReference>
<dbReference type="PANTHER" id="PTHR43214">
    <property type="entry name" value="TWO-COMPONENT RESPONSE REGULATOR"/>
    <property type="match status" value="1"/>
</dbReference>
<dbReference type="PRINTS" id="PR00038">
    <property type="entry name" value="HTHLUXR"/>
</dbReference>
<dbReference type="AlphaFoldDB" id="A0A917G788"/>
<dbReference type="GO" id="GO:0003677">
    <property type="term" value="F:DNA binding"/>
    <property type="evidence" value="ECO:0007669"/>
    <property type="project" value="UniProtKB-KW"/>
</dbReference>
<evidence type="ECO:0000256" key="3">
    <source>
        <dbReference type="ARBA" id="ARBA00023163"/>
    </source>
</evidence>
<dbReference type="InterPro" id="IPR039420">
    <property type="entry name" value="WalR-like"/>
</dbReference>
<keyword evidence="2" id="KW-0238">DNA-binding</keyword>
<keyword evidence="1" id="KW-0805">Transcription regulation</keyword>
<dbReference type="Pfam" id="PF13191">
    <property type="entry name" value="AAA_16"/>
    <property type="match status" value="1"/>
</dbReference>
<dbReference type="SMART" id="SM00421">
    <property type="entry name" value="HTH_LUXR"/>
    <property type="match status" value="1"/>
</dbReference>
<dbReference type="SUPFAM" id="SSF46894">
    <property type="entry name" value="C-terminal effector domain of the bipartite response regulators"/>
    <property type="match status" value="1"/>
</dbReference>
<dbReference type="InterPro" id="IPR000792">
    <property type="entry name" value="Tscrpt_reg_LuxR_C"/>
</dbReference>
<proteinExistence type="predicted"/>
<dbReference type="PROSITE" id="PS00622">
    <property type="entry name" value="HTH_LUXR_1"/>
    <property type="match status" value="1"/>
</dbReference>